<proteinExistence type="predicted"/>
<dbReference type="RefSeq" id="WP_129601339.1">
    <property type="nucleotide sequence ID" value="NZ_SBLB01000002.1"/>
</dbReference>
<dbReference type="InterPro" id="IPR011050">
    <property type="entry name" value="Pectin_lyase_fold/virulence"/>
</dbReference>
<name>A0A4Q2UKT3_9BACT</name>
<dbReference type="InterPro" id="IPR026444">
    <property type="entry name" value="Secre_tail"/>
</dbReference>
<dbReference type="InterPro" id="IPR012334">
    <property type="entry name" value="Pectin_lyas_fold"/>
</dbReference>
<dbReference type="PANTHER" id="PTHR36453">
    <property type="entry name" value="SECRETED PROTEIN-RELATED"/>
    <property type="match status" value="1"/>
</dbReference>
<keyword evidence="1" id="KW-0732">Signal</keyword>
<dbReference type="SUPFAM" id="SSF51126">
    <property type="entry name" value="Pectin lyase-like"/>
    <property type="match status" value="1"/>
</dbReference>
<dbReference type="PANTHER" id="PTHR36453:SF1">
    <property type="entry name" value="RIGHT HANDED BETA HELIX DOMAIN-CONTAINING PROTEIN"/>
    <property type="match status" value="1"/>
</dbReference>
<dbReference type="AlphaFoldDB" id="A0A4Q2UKT3"/>
<dbReference type="Proteomes" id="UP000290407">
    <property type="component" value="Unassembled WGS sequence"/>
</dbReference>
<sequence length="918" mass="101720">MNLSIPCLALRLILLVFLQAASCQAATAADLNYYVDPVNGNDGNPGSLTKPVKTLIKARDIVKTVNASMTGNITVFLRGGEHQLSESFVLGATDGGRNGFIVSYKAYPDEKPVITGGKQITGWTQVSGKNYWVADVPTNAGFAAYFRNIWVEGKRAVQARSGFVTFHPLAYDDPATPQVRDGYIVKSVDVKDYTNLPDVRIFQGGIFKHVEIAPLRMLPITGSETAIVMKQPAFLDWTNTYTYESPYTLRIINAFEELDEAGEFYLNKATRKIYYYPRADENLRTSKVVAPAVDVLLKVQGSAGNPVSNLQFEGIRFEYGNLSRMETKEFGRSQADLYSDYTAIEGQLFLQYTDNITFKKCRFEHFASTGIYLPDNNSNTLIEGNVFNDLTATAVLIGRDMTPSATANTNTTITNNVIRSIGADFYQASGIYANTSKNLTITYNDVADVAYFGINQRYQNVSTDFVGNTQIRFNRVTNYATASKYGFGIGDEVAGFYFFGVQNSTISHNYAQYAGNKPIAGIFRQDQYGLNNTWTNNVADCKTCDRSFSWYNLQTGGVTFSTNYANVDGEFKDLPTATNSNLVIEKNAPAWSSAAQAIIDGAGLQPAYRYLLNGFGADVYDKSPVPEIKKIQWSNELFSDLVSKRVSFTKSTDYYRKRWGGVYTLSQGAMKMTSPTFGSAIIFRGAIFENETIRFNALFNETATGKQIIAFRAENETQHYGEQANYNVQITKNTIELFRRNHDGSTTTLIGTNGVLRNTITYTSGLYTSSQLIEISTQNQTIGVKIGLRIGDTTWIDVVDTTPGYLTNAGFLMFNAGKLTGTMYISDPETILGTDNKKTDIESVLYPNPSDGYRLHLNVDELLTKVELVDASGKVYPVSMTRQAGTYSIQPRTVLSAGIYYLKAQATDKVNMYKVVVK</sequence>
<protein>
    <submittedName>
        <fullName evidence="3">T9SS type A sorting domain-containing protein</fullName>
    </submittedName>
</protein>
<dbReference type="InterPro" id="IPR006626">
    <property type="entry name" value="PbH1"/>
</dbReference>
<evidence type="ECO:0000313" key="3">
    <source>
        <dbReference type="EMBL" id="RYC70113.1"/>
    </source>
</evidence>
<accession>A0A4Q2UKT3</accession>
<organism evidence="3 4">
    <name type="scientific">Spirosoma sordidisoli</name>
    <dbReference type="NCBI Taxonomy" id="2502893"/>
    <lineage>
        <taxon>Bacteria</taxon>
        <taxon>Pseudomonadati</taxon>
        <taxon>Bacteroidota</taxon>
        <taxon>Cytophagia</taxon>
        <taxon>Cytophagales</taxon>
        <taxon>Cytophagaceae</taxon>
        <taxon>Spirosoma</taxon>
    </lineage>
</organism>
<feature type="signal peptide" evidence="1">
    <location>
        <begin position="1"/>
        <end position="25"/>
    </location>
</feature>
<dbReference type="NCBIfam" id="TIGR04183">
    <property type="entry name" value="Por_Secre_tail"/>
    <property type="match status" value="1"/>
</dbReference>
<gene>
    <name evidence="3" type="ORF">EQG79_09590</name>
</gene>
<dbReference type="InterPro" id="IPR039448">
    <property type="entry name" value="Beta_helix"/>
</dbReference>
<dbReference type="SMART" id="SM00710">
    <property type="entry name" value="PbH1"/>
    <property type="match status" value="7"/>
</dbReference>
<comment type="caution">
    <text evidence="3">The sequence shown here is derived from an EMBL/GenBank/DDBJ whole genome shotgun (WGS) entry which is preliminary data.</text>
</comment>
<dbReference type="Gene3D" id="2.160.20.10">
    <property type="entry name" value="Single-stranded right-handed beta-helix, Pectin lyase-like"/>
    <property type="match status" value="2"/>
</dbReference>
<reference evidence="3 4" key="1">
    <citation type="submission" date="2019-01" db="EMBL/GenBank/DDBJ databases">
        <title>Spirosoma flava sp. nov., a propanil-degrading bacterium isolated from herbicide-contaminated soil.</title>
        <authorList>
            <person name="Zhang L."/>
            <person name="Jiang J.-D."/>
        </authorList>
    </citation>
    <scope>NUCLEOTIDE SEQUENCE [LARGE SCALE GENOMIC DNA]</scope>
    <source>
        <strain evidence="3 4">TY50</strain>
    </source>
</reference>
<evidence type="ECO:0000259" key="2">
    <source>
        <dbReference type="Pfam" id="PF13229"/>
    </source>
</evidence>
<dbReference type="EMBL" id="SBLB01000002">
    <property type="protein sequence ID" value="RYC70113.1"/>
    <property type="molecule type" value="Genomic_DNA"/>
</dbReference>
<evidence type="ECO:0000256" key="1">
    <source>
        <dbReference type="SAM" id="SignalP"/>
    </source>
</evidence>
<feature type="chain" id="PRO_5020412406" evidence="1">
    <location>
        <begin position="26"/>
        <end position="918"/>
    </location>
</feature>
<feature type="domain" description="Right handed beta helix" evidence="2">
    <location>
        <begin position="305"/>
        <end position="397"/>
    </location>
</feature>
<evidence type="ECO:0000313" key="4">
    <source>
        <dbReference type="Proteomes" id="UP000290407"/>
    </source>
</evidence>
<keyword evidence="4" id="KW-1185">Reference proteome</keyword>
<dbReference type="Pfam" id="PF13229">
    <property type="entry name" value="Beta_helix"/>
    <property type="match status" value="1"/>
</dbReference>